<dbReference type="PANTHER" id="PTHR35729:SF1">
    <property type="entry name" value="T1B9.12 PROTEIN"/>
    <property type="match status" value="1"/>
</dbReference>
<dbReference type="RefSeq" id="WP_218443938.1">
    <property type="nucleotide sequence ID" value="NZ_JAGSPA010000001.1"/>
</dbReference>
<sequence>MTTIETQWKLAGKRWTENEAERDARMKELDKLSGDSKDGERAIVDWEKIDSKARIQNRMNGLGMHDKAEQFANDEIIAPDVFERILNENELTEIVFFERGMVAARSVGRVVILASPSRRLGHGSGVMVSPRLFLTNNHVLTSEAHAEHSLIEFGYLTSIGGLREAYPFRLAPDEFFVTDEELDFTLVAVQPMNDASAALQSRGHCPMIPATGKAVAGQRVNIIQHPRGERMQVSMRGNRIVDIPGNFLHYETDTEPGSSGSPVFNDQWEMAALHHAGVPARDGNGKIKLKSGGTWRSRRDNDDIEWVANEGVRISRIVEHLKGLDLASPQRRLFEQTQRPPEPMDLWDLIEGRSSPLSNGGMQMEAGGIASNLGAGISGPHIGPDGSPSWLFRLNFGPVSK</sequence>
<name>A0ABS6SB12_9SPHN</name>
<evidence type="ECO:0000313" key="2">
    <source>
        <dbReference type="Proteomes" id="UP000722336"/>
    </source>
</evidence>
<dbReference type="Pfam" id="PF13365">
    <property type="entry name" value="Trypsin_2"/>
    <property type="match status" value="1"/>
</dbReference>
<dbReference type="Proteomes" id="UP000722336">
    <property type="component" value="Unassembled WGS sequence"/>
</dbReference>
<comment type="caution">
    <text evidence="1">The sequence shown here is derived from an EMBL/GenBank/DDBJ whole genome shotgun (WGS) entry which is preliminary data.</text>
</comment>
<gene>
    <name evidence="1" type="ORF">KCG44_02225</name>
</gene>
<evidence type="ECO:0000313" key="1">
    <source>
        <dbReference type="EMBL" id="MBV7255597.1"/>
    </source>
</evidence>
<organism evidence="1 2">
    <name type="scientific">Pacificimonas pallii</name>
    <dbReference type="NCBI Taxonomy" id="2827236"/>
    <lineage>
        <taxon>Bacteria</taxon>
        <taxon>Pseudomonadati</taxon>
        <taxon>Pseudomonadota</taxon>
        <taxon>Alphaproteobacteria</taxon>
        <taxon>Sphingomonadales</taxon>
        <taxon>Sphingosinicellaceae</taxon>
        <taxon>Pacificimonas</taxon>
    </lineage>
</organism>
<accession>A0ABS6SB12</accession>
<proteinExistence type="predicted"/>
<dbReference type="PANTHER" id="PTHR35729">
    <property type="entry name" value="T1B9.12 PROTEIN"/>
    <property type="match status" value="1"/>
</dbReference>
<keyword evidence="2" id="KW-1185">Reference proteome</keyword>
<dbReference type="EMBL" id="JAGSPA010000001">
    <property type="protein sequence ID" value="MBV7255597.1"/>
    <property type="molecule type" value="Genomic_DNA"/>
</dbReference>
<protein>
    <submittedName>
        <fullName evidence="1">Trypsin-like peptidase domain-containing protein</fullName>
    </submittedName>
</protein>
<reference evidence="1 2" key="1">
    <citation type="submission" date="2021-04" db="EMBL/GenBank/DDBJ databases">
        <authorList>
            <person name="Pira H."/>
            <person name="Risdian C."/>
            <person name="Wink J."/>
        </authorList>
    </citation>
    <scope>NUCLEOTIDE SEQUENCE [LARGE SCALE GENOMIC DNA]</scope>
    <source>
        <strain evidence="1 2">WHA3</strain>
    </source>
</reference>